<sequence>MRLPFPLVAFAILGTATTAVASSDDAWKEFAATVEQKCLAAAGDMLDAPEAVVDPFGSARFGLAIVTGKAKGTDTMASHICVLDKQSETVEIGSELSAEQVRIKADK</sequence>
<evidence type="ECO:0008006" key="4">
    <source>
        <dbReference type="Google" id="ProtNLM"/>
    </source>
</evidence>
<proteinExistence type="predicted"/>
<organism evidence="2 3">
    <name type="scientific">Pseudorhizobium tarimense</name>
    <dbReference type="NCBI Taxonomy" id="1079109"/>
    <lineage>
        <taxon>Bacteria</taxon>
        <taxon>Pseudomonadati</taxon>
        <taxon>Pseudomonadota</taxon>
        <taxon>Alphaproteobacteria</taxon>
        <taxon>Hyphomicrobiales</taxon>
        <taxon>Rhizobiaceae</taxon>
        <taxon>Rhizobium/Agrobacterium group</taxon>
        <taxon>Pseudorhizobium</taxon>
    </lineage>
</organism>
<feature type="signal peptide" evidence="1">
    <location>
        <begin position="1"/>
        <end position="21"/>
    </location>
</feature>
<keyword evidence="1" id="KW-0732">Signal</keyword>
<keyword evidence="3" id="KW-1185">Reference proteome</keyword>
<evidence type="ECO:0000313" key="3">
    <source>
        <dbReference type="Proteomes" id="UP001549031"/>
    </source>
</evidence>
<dbReference type="Proteomes" id="UP001549031">
    <property type="component" value="Unassembled WGS sequence"/>
</dbReference>
<accession>A0ABV2H0J1</accession>
<gene>
    <name evidence="2" type="ORF">ABID21_000152</name>
</gene>
<dbReference type="EMBL" id="JBEPLJ010000001">
    <property type="protein sequence ID" value="MET3584060.1"/>
    <property type="molecule type" value="Genomic_DNA"/>
</dbReference>
<evidence type="ECO:0000313" key="2">
    <source>
        <dbReference type="EMBL" id="MET3584060.1"/>
    </source>
</evidence>
<evidence type="ECO:0000256" key="1">
    <source>
        <dbReference type="SAM" id="SignalP"/>
    </source>
</evidence>
<protein>
    <recommendedName>
        <fullName evidence="4">HdeA/HdeB family protein</fullName>
    </recommendedName>
</protein>
<feature type="chain" id="PRO_5045178360" description="HdeA/HdeB family protein" evidence="1">
    <location>
        <begin position="22"/>
        <end position="107"/>
    </location>
</feature>
<reference evidence="2 3" key="1">
    <citation type="submission" date="2024-06" db="EMBL/GenBank/DDBJ databases">
        <title>Genomic Encyclopedia of Type Strains, Phase IV (KMG-IV): sequencing the most valuable type-strain genomes for metagenomic binning, comparative biology and taxonomic classification.</title>
        <authorList>
            <person name="Goeker M."/>
        </authorList>
    </citation>
    <scope>NUCLEOTIDE SEQUENCE [LARGE SCALE GENOMIC DNA]</scope>
    <source>
        <strain evidence="2 3">DSM 105042</strain>
    </source>
</reference>
<name>A0ABV2H0J1_9HYPH</name>
<dbReference type="RefSeq" id="WP_247242104.1">
    <property type="nucleotide sequence ID" value="NZ_JALJRA010000001.1"/>
</dbReference>
<comment type="caution">
    <text evidence="2">The sequence shown here is derived from an EMBL/GenBank/DDBJ whole genome shotgun (WGS) entry which is preliminary data.</text>
</comment>